<evidence type="ECO:0000313" key="7">
    <source>
        <dbReference type="Proteomes" id="UP000198716"/>
    </source>
</evidence>
<dbReference type="CDD" id="cd01561">
    <property type="entry name" value="CBS_like"/>
    <property type="match status" value="1"/>
</dbReference>
<evidence type="ECO:0000256" key="2">
    <source>
        <dbReference type="ARBA" id="ARBA00011738"/>
    </source>
</evidence>
<dbReference type="InterPro" id="IPR023927">
    <property type="entry name" value="SbnA"/>
</dbReference>
<dbReference type="Gene3D" id="3.40.50.1100">
    <property type="match status" value="2"/>
</dbReference>
<protein>
    <submittedName>
        <fullName evidence="6">Cysteine synthase A</fullName>
    </submittedName>
</protein>
<name>A0A1I1TNX6_9ACTN</name>
<proteinExistence type="predicted"/>
<dbReference type="RefSeq" id="WP_092922416.1">
    <property type="nucleotide sequence ID" value="NZ_FOMZ01000001.1"/>
</dbReference>
<dbReference type="GO" id="GO:0016740">
    <property type="term" value="F:transferase activity"/>
    <property type="evidence" value="ECO:0007669"/>
    <property type="project" value="UniProtKB-KW"/>
</dbReference>
<dbReference type="InterPro" id="IPR001926">
    <property type="entry name" value="TrpB-like_PALP"/>
</dbReference>
<organism evidence="6 7">
    <name type="scientific">Actinopolyspora alba</name>
    <dbReference type="NCBI Taxonomy" id="673379"/>
    <lineage>
        <taxon>Bacteria</taxon>
        <taxon>Bacillati</taxon>
        <taxon>Actinomycetota</taxon>
        <taxon>Actinomycetes</taxon>
        <taxon>Actinopolysporales</taxon>
        <taxon>Actinopolysporaceae</taxon>
        <taxon>Actinopolyspora</taxon>
        <taxon>Actinopolyspora alba group</taxon>
    </lineage>
</organism>
<dbReference type="NCBIfam" id="TIGR03945">
    <property type="entry name" value="PLP_SbnA_fam"/>
    <property type="match status" value="1"/>
</dbReference>
<dbReference type="SUPFAM" id="SSF53686">
    <property type="entry name" value="Tryptophan synthase beta subunit-like PLP-dependent enzymes"/>
    <property type="match status" value="1"/>
</dbReference>
<dbReference type="Pfam" id="PF00291">
    <property type="entry name" value="PALP"/>
    <property type="match status" value="1"/>
</dbReference>
<comment type="subunit">
    <text evidence="2">Homodimer.</text>
</comment>
<evidence type="ECO:0000259" key="5">
    <source>
        <dbReference type="Pfam" id="PF00291"/>
    </source>
</evidence>
<evidence type="ECO:0000313" key="6">
    <source>
        <dbReference type="EMBL" id="SFD60361.1"/>
    </source>
</evidence>
<comment type="cofactor">
    <cofactor evidence="1">
        <name>pyridoxal 5'-phosphate</name>
        <dbReference type="ChEBI" id="CHEBI:597326"/>
    </cofactor>
</comment>
<feature type="domain" description="Tryptophan synthase beta chain-like PALP" evidence="5">
    <location>
        <begin position="19"/>
        <end position="289"/>
    </location>
</feature>
<keyword evidence="4" id="KW-0663">Pyridoxal phosphate</keyword>
<gene>
    <name evidence="6" type="ORF">SAMN04487819_101237</name>
</gene>
<dbReference type="InterPro" id="IPR036052">
    <property type="entry name" value="TrpB-like_PALP_sf"/>
</dbReference>
<reference evidence="7" key="1">
    <citation type="submission" date="2016-10" db="EMBL/GenBank/DDBJ databases">
        <authorList>
            <person name="Varghese N."/>
            <person name="Submissions S."/>
        </authorList>
    </citation>
    <scope>NUCLEOTIDE SEQUENCE [LARGE SCALE GENOMIC DNA]</scope>
    <source>
        <strain evidence="7">DSM 45004</strain>
    </source>
</reference>
<dbReference type="AlphaFoldDB" id="A0A1I1TNX6"/>
<dbReference type="PANTHER" id="PTHR10314">
    <property type="entry name" value="CYSTATHIONINE BETA-SYNTHASE"/>
    <property type="match status" value="1"/>
</dbReference>
<evidence type="ECO:0000256" key="1">
    <source>
        <dbReference type="ARBA" id="ARBA00001933"/>
    </source>
</evidence>
<dbReference type="Proteomes" id="UP000198716">
    <property type="component" value="Unassembled WGS sequence"/>
</dbReference>
<keyword evidence="7" id="KW-1185">Reference proteome</keyword>
<dbReference type="InterPro" id="IPR050214">
    <property type="entry name" value="Cys_Synth/Cystath_Beta-Synth"/>
</dbReference>
<dbReference type="GO" id="GO:1901605">
    <property type="term" value="P:alpha-amino acid metabolic process"/>
    <property type="evidence" value="ECO:0007669"/>
    <property type="project" value="UniProtKB-ARBA"/>
</dbReference>
<sequence length="337" mass="36722">MTPRPLQQRLAGLRGAMPRTPISRLPHGRFDLRAKLEYCNPNGSSKDRSAFWILKNAIERGEITEGTTVVESSSGNFALSLASFCRVLGIGFVPVIDPNVNASTESFLRMLCDRVEKVTERDNSGGFLSTRLSRVAQLRSELAEVYWPNQYGNPDALSAHYRLTGEEICDELSHVDYLFVGTSTGGTISGLSIRAKERWPDVRVIAVDAEGSAIFGGEPGVRRLPGLGSSIRPPLCERALIDDVVLVPELEAVRGCHALLREYGLYTGGSTGSVYAAISQYFAGDVEPHSDDHPVVAFLCADRGNAYADTVYDSSWIAATFGEDMNPSAHRSRILPV</sequence>
<evidence type="ECO:0000256" key="3">
    <source>
        <dbReference type="ARBA" id="ARBA00022679"/>
    </source>
</evidence>
<evidence type="ECO:0000256" key="4">
    <source>
        <dbReference type="ARBA" id="ARBA00022898"/>
    </source>
</evidence>
<keyword evidence="3" id="KW-0808">Transferase</keyword>
<accession>A0A1I1TNX6</accession>
<dbReference type="EMBL" id="FOMZ01000001">
    <property type="protein sequence ID" value="SFD60361.1"/>
    <property type="molecule type" value="Genomic_DNA"/>
</dbReference>